<accession>A0AAE0P7G4</accession>
<feature type="coiled-coil region" evidence="1">
    <location>
        <begin position="159"/>
        <end position="248"/>
    </location>
</feature>
<gene>
    <name evidence="3" type="ORF">B0H63DRAFT_56575</name>
</gene>
<keyword evidence="1" id="KW-0175">Coiled coil</keyword>
<dbReference type="EMBL" id="JAULSW010000001">
    <property type="protein sequence ID" value="KAK3394741.1"/>
    <property type="molecule type" value="Genomic_DNA"/>
</dbReference>
<feature type="region of interest" description="Disordered" evidence="2">
    <location>
        <begin position="323"/>
        <end position="381"/>
    </location>
</feature>
<feature type="region of interest" description="Disordered" evidence="2">
    <location>
        <begin position="262"/>
        <end position="311"/>
    </location>
</feature>
<evidence type="ECO:0000256" key="2">
    <source>
        <dbReference type="SAM" id="MobiDB-lite"/>
    </source>
</evidence>
<dbReference type="Proteomes" id="UP001285441">
    <property type="component" value="Unassembled WGS sequence"/>
</dbReference>
<organism evidence="3 4">
    <name type="scientific">Podospora didyma</name>
    <dbReference type="NCBI Taxonomy" id="330526"/>
    <lineage>
        <taxon>Eukaryota</taxon>
        <taxon>Fungi</taxon>
        <taxon>Dikarya</taxon>
        <taxon>Ascomycota</taxon>
        <taxon>Pezizomycotina</taxon>
        <taxon>Sordariomycetes</taxon>
        <taxon>Sordariomycetidae</taxon>
        <taxon>Sordariales</taxon>
        <taxon>Podosporaceae</taxon>
        <taxon>Podospora</taxon>
    </lineage>
</organism>
<feature type="coiled-coil region" evidence="1">
    <location>
        <begin position="99"/>
        <end position="126"/>
    </location>
</feature>
<reference evidence="3" key="2">
    <citation type="submission" date="2023-06" db="EMBL/GenBank/DDBJ databases">
        <authorList>
            <consortium name="Lawrence Berkeley National Laboratory"/>
            <person name="Haridas S."/>
            <person name="Hensen N."/>
            <person name="Bonometti L."/>
            <person name="Westerberg I."/>
            <person name="Brannstrom I.O."/>
            <person name="Guillou S."/>
            <person name="Cros-Aarteil S."/>
            <person name="Calhoun S."/>
            <person name="Kuo A."/>
            <person name="Mondo S."/>
            <person name="Pangilinan J."/>
            <person name="Riley R."/>
            <person name="LaButti K."/>
            <person name="Andreopoulos B."/>
            <person name="Lipzen A."/>
            <person name="Chen C."/>
            <person name="Yanf M."/>
            <person name="Daum C."/>
            <person name="Ng V."/>
            <person name="Clum A."/>
            <person name="Steindorff A."/>
            <person name="Ohm R."/>
            <person name="Martin F."/>
            <person name="Silar P."/>
            <person name="Natvig D."/>
            <person name="Lalanne C."/>
            <person name="Gautier V."/>
            <person name="Ament-velasquez S.L."/>
            <person name="Kruys A."/>
            <person name="Hutchinson M.I."/>
            <person name="Powell A.J."/>
            <person name="Barry K."/>
            <person name="Miller A.N."/>
            <person name="Grigoriev I.V."/>
            <person name="Debuchy R."/>
            <person name="Gladieux P."/>
            <person name="Thoren M.H."/>
            <person name="Johannesson H."/>
        </authorList>
    </citation>
    <scope>NUCLEOTIDE SEQUENCE</scope>
    <source>
        <strain evidence="3">CBS 232.78</strain>
    </source>
</reference>
<evidence type="ECO:0000313" key="4">
    <source>
        <dbReference type="Proteomes" id="UP001285441"/>
    </source>
</evidence>
<evidence type="ECO:0000256" key="1">
    <source>
        <dbReference type="SAM" id="Coils"/>
    </source>
</evidence>
<comment type="caution">
    <text evidence="3">The sequence shown here is derived from an EMBL/GenBank/DDBJ whole genome shotgun (WGS) entry which is preliminary data.</text>
</comment>
<proteinExistence type="predicted"/>
<evidence type="ECO:0000313" key="3">
    <source>
        <dbReference type="EMBL" id="KAK3394741.1"/>
    </source>
</evidence>
<protein>
    <submittedName>
        <fullName evidence="3">Uncharacterized protein</fullName>
    </submittedName>
</protein>
<name>A0AAE0P7G4_9PEZI</name>
<dbReference type="AlphaFoldDB" id="A0AAE0P7G4"/>
<sequence length="497" mass="55474">MDEHIPEPPTSDGLPRSLASSWTNFLSVQYNSREVALLKRAVGGHAKEINASITSLQQGISRNQEIVAAATSEFKAKSEQITLDLAEIRPLRESFTLLQQEANQNKEQASSQISELTSKLMTLQHELGLAKDATTHDIENIRQQSRYAQDQICLLQDEIRGLKAEKISTERDLSALKSQLDSTIQSLNEVGLLQPQIHELKADKLSVDERLAALERQLNATTESLGIIELLQNELKELKAKKTTAGQTTSASWRRVGAAAEACQQPTTDAMPTADDMPTTEGIPTTEDTDIDTLFPQRGESPRPVARSVSGESIKSTIYGAFPSRLYSPNSQSKPRSKVENRGRTAVAANPQTSKSRKRKADDSQLPTEPKRTRNPNNAQDIRSRFLSFHEDYKNNKPTSDRDFIWKFLDGIENPNTSKYIQESVAAILPGPVSIKRAMRQVNRQRYVNISPSITWRDFRHACTKISPHDQEHDLGSTVIQQLDEVTTRSLPRPFSA</sequence>
<reference evidence="3" key="1">
    <citation type="journal article" date="2023" name="Mol. Phylogenet. Evol.">
        <title>Genome-scale phylogeny and comparative genomics of the fungal order Sordariales.</title>
        <authorList>
            <person name="Hensen N."/>
            <person name="Bonometti L."/>
            <person name="Westerberg I."/>
            <person name="Brannstrom I.O."/>
            <person name="Guillou S."/>
            <person name="Cros-Aarteil S."/>
            <person name="Calhoun S."/>
            <person name="Haridas S."/>
            <person name="Kuo A."/>
            <person name="Mondo S."/>
            <person name="Pangilinan J."/>
            <person name="Riley R."/>
            <person name="LaButti K."/>
            <person name="Andreopoulos B."/>
            <person name="Lipzen A."/>
            <person name="Chen C."/>
            <person name="Yan M."/>
            <person name="Daum C."/>
            <person name="Ng V."/>
            <person name="Clum A."/>
            <person name="Steindorff A."/>
            <person name="Ohm R.A."/>
            <person name="Martin F."/>
            <person name="Silar P."/>
            <person name="Natvig D.O."/>
            <person name="Lalanne C."/>
            <person name="Gautier V."/>
            <person name="Ament-Velasquez S.L."/>
            <person name="Kruys A."/>
            <person name="Hutchinson M.I."/>
            <person name="Powell A.J."/>
            <person name="Barry K."/>
            <person name="Miller A.N."/>
            <person name="Grigoriev I.V."/>
            <person name="Debuchy R."/>
            <person name="Gladieux P."/>
            <person name="Hiltunen Thoren M."/>
            <person name="Johannesson H."/>
        </authorList>
    </citation>
    <scope>NUCLEOTIDE SEQUENCE</scope>
    <source>
        <strain evidence="3">CBS 232.78</strain>
    </source>
</reference>
<keyword evidence="4" id="KW-1185">Reference proteome</keyword>